<gene>
    <name evidence="2" type="ORF">PG991_010484</name>
</gene>
<dbReference type="SMART" id="SM00321">
    <property type="entry name" value="WSC"/>
    <property type="match status" value="1"/>
</dbReference>
<dbReference type="InterPro" id="IPR014756">
    <property type="entry name" value="Ig_E-set"/>
</dbReference>
<dbReference type="InterPro" id="IPR013783">
    <property type="entry name" value="Ig-like_fold"/>
</dbReference>
<organism evidence="2 3">
    <name type="scientific">Apiospora marii</name>
    <dbReference type="NCBI Taxonomy" id="335849"/>
    <lineage>
        <taxon>Eukaryota</taxon>
        <taxon>Fungi</taxon>
        <taxon>Dikarya</taxon>
        <taxon>Ascomycota</taxon>
        <taxon>Pezizomycotina</taxon>
        <taxon>Sordariomycetes</taxon>
        <taxon>Xylariomycetidae</taxon>
        <taxon>Amphisphaeriales</taxon>
        <taxon>Apiosporaceae</taxon>
        <taxon>Apiospora</taxon>
    </lineage>
</organism>
<proteinExistence type="predicted"/>
<dbReference type="InterPro" id="IPR006652">
    <property type="entry name" value="Kelch_1"/>
</dbReference>
<dbReference type="EMBL" id="JAQQWI010000015">
    <property type="protein sequence ID" value="KAK8013109.1"/>
    <property type="molecule type" value="Genomic_DNA"/>
</dbReference>
<dbReference type="PROSITE" id="PS51212">
    <property type="entry name" value="WSC"/>
    <property type="match status" value="1"/>
</dbReference>
<dbReference type="CDD" id="cd02851">
    <property type="entry name" value="E_set_GO_C"/>
    <property type="match status" value="1"/>
</dbReference>
<dbReference type="InterPro" id="IPR011043">
    <property type="entry name" value="Gal_Oxase/kelch_b-propeller"/>
</dbReference>
<dbReference type="InterPro" id="IPR015202">
    <property type="entry name" value="GO-like_E_set"/>
</dbReference>
<dbReference type="PANTHER" id="PTHR32208">
    <property type="entry name" value="SECRETED PROTEIN-RELATED"/>
    <property type="match status" value="1"/>
</dbReference>
<dbReference type="Gene3D" id="2.130.10.80">
    <property type="entry name" value="Galactose oxidase/kelch, beta-propeller"/>
    <property type="match status" value="1"/>
</dbReference>
<dbReference type="Pfam" id="PF01344">
    <property type="entry name" value="Kelch_1"/>
    <property type="match status" value="1"/>
</dbReference>
<sequence length="572" mass="60468">MALLPSAWAQSSSSSGCYLNPNGYRSGFSESFDVLNSAQLTVQSCQQYCSRYGTKLYAVQNGRYCSCGDTMLAGVAKQTIEQLCNRPCAGGGSGSCGGARYLSVFQSLDTKSIGQWSPLIKFPMVPVAVAVLPKSGKLLAWSSGWPFRWTNAGNKMTYTAVYNPADGNMSSYVVQNTQHDMFFPGISMDAEGRVIVTGGSSAAKTSIYDAEQNTWASAQNMQIPRGYQASTLTSEGRLFTIGGTFSGAGVRNGELYDGATNTWTKLPGCPLRPMVMQQGMYLDAHGWLLGWKDGFVLQAGPSRNMNWYDTKGAGAVQSAGTRAQDADAMCGVFAMYDAVAGKVFTYGGGPAYTGLGASAAAHILTLGEPNTPVAAERVGSGQYARGFGNGVVLPDGTVFVVGGQGPGPMALFTDASAQLVPELFDPVRRSFTPMRAHAVARNYHSTAVLMPDATVFSGGGGLCGEGCAANHFDGQFFSPPYLFLSVRAGESYTITMAQPGAYRFSMLRVGTSTHAVNTDQRRIPLEAQAGGAASYRVTVPNDYGVALPGYYMVFAVDQAGVPCVAKFIQVAL</sequence>
<dbReference type="InterPro" id="IPR002889">
    <property type="entry name" value="WSC_carb-bd"/>
</dbReference>
<dbReference type="SUPFAM" id="SSF81296">
    <property type="entry name" value="E set domains"/>
    <property type="match status" value="1"/>
</dbReference>
<evidence type="ECO:0000259" key="1">
    <source>
        <dbReference type="PROSITE" id="PS51212"/>
    </source>
</evidence>
<dbReference type="Gene3D" id="2.60.40.10">
    <property type="entry name" value="Immunoglobulins"/>
    <property type="match status" value="1"/>
</dbReference>
<keyword evidence="3" id="KW-1185">Reference proteome</keyword>
<dbReference type="Pfam" id="PF09118">
    <property type="entry name" value="GO-like_E_set"/>
    <property type="match status" value="1"/>
</dbReference>
<evidence type="ECO:0000313" key="2">
    <source>
        <dbReference type="EMBL" id="KAK8013109.1"/>
    </source>
</evidence>
<accession>A0ABR1RIK2</accession>
<comment type="caution">
    <text evidence="2">The sequence shown here is derived from an EMBL/GenBank/DDBJ whole genome shotgun (WGS) entry which is preliminary data.</text>
</comment>
<dbReference type="SUPFAM" id="SSF50965">
    <property type="entry name" value="Galactose oxidase, central domain"/>
    <property type="match status" value="1"/>
</dbReference>
<dbReference type="Pfam" id="PF01822">
    <property type="entry name" value="WSC"/>
    <property type="match status" value="1"/>
</dbReference>
<name>A0ABR1RIK2_9PEZI</name>
<protein>
    <submittedName>
        <fullName evidence="2">Galactose oxidase protein</fullName>
    </submittedName>
</protein>
<dbReference type="Proteomes" id="UP001396898">
    <property type="component" value="Unassembled WGS sequence"/>
</dbReference>
<dbReference type="InterPro" id="IPR037293">
    <property type="entry name" value="Gal_Oxidase_central_sf"/>
</dbReference>
<reference evidence="2 3" key="1">
    <citation type="submission" date="2023-01" db="EMBL/GenBank/DDBJ databases">
        <title>Analysis of 21 Apiospora genomes using comparative genomics revels a genus with tremendous synthesis potential of carbohydrate active enzymes and secondary metabolites.</title>
        <authorList>
            <person name="Sorensen T."/>
        </authorList>
    </citation>
    <scope>NUCLEOTIDE SEQUENCE [LARGE SCALE GENOMIC DNA]</scope>
    <source>
        <strain evidence="2 3">CBS 20057</strain>
    </source>
</reference>
<evidence type="ECO:0000313" key="3">
    <source>
        <dbReference type="Proteomes" id="UP001396898"/>
    </source>
</evidence>
<feature type="domain" description="WSC" evidence="1">
    <location>
        <begin position="11"/>
        <end position="108"/>
    </location>
</feature>
<dbReference type="SMART" id="SM00612">
    <property type="entry name" value="Kelch"/>
    <property type="match status" value="3"/>
</dbReference>
<dbReference type="PANTHER" id="PTHR32208:SF68">
    <property type="entry name" value="GALACTOSE OXIDASE"/>
    <property type="match status" value="1"/>
</dbReference>